<feature type="domain" description="Pseudouridine synthase RsuA/RluA-like" evidence="4">
    <location>
        <begin position="3"/>
        <end position="35"/>
    </location>
</feature>
<accession>A0ABY5I4T7</accession>
<evidence type="ECO:0000256" key="1">
    <source>
        <dbReference type="ARBA" id="ARBA00000073"/>
    </source>
</evidence>
<gene>
    <name evidence="5" type="ORF">NMU03_16940</name>
</gene>
<dbReference type="InterPro" id="IPR020103">
    <property type="entry name" value="PsdUridine_synth_cat_dom_sf"/>
</dbReference>
<dbReference type="Pfam" id="PF00849">
    <property type="entry name" value="PseudoU_synth_2"/>
    <property type="match status" value="1"/>
</dbReference>
<dbReference type="EMBL" id="CP101620">
    <property type="protein sequence ID" value="UTY39211.1"/>
    <property type="molecule type" value="Genomic_DNA"/>
</dbReference>
<dbReference type="SUPFAM" id="SSF55120">
    <property type="entry name" value="Pseudouridine synthase"/>
    <property type="match status" value="1"/>
</dbReference>
<comment type="catalytic activity">
    <reaction evidence="1">
        <text>a uridine in RNA = a pseudouridine in RNA</text>
        <dbReference type="Rhea" id="RHEA:48348"/>
        <dbReference type="Rhea" id="RHEA-COMP:12068"/>
        <dbReference type="Rhea" id="RHEA-COMP:12069"/>
        <dbReference type="ChEBI" id="CHEBI:65314"/>
        <dbReference type="ChEBI" id="CHEBI:65315"/>
    </reaction>
</comment>
<evidence type="ECO:0000256" key="2">
    <source>
        <dbReference type="ARBA" id="ARBA00031870"/>
    </source>
</evidence>
<dbReference type="Gene3D" id="3.30.2350.10">
    <property type="entry name" value="Pseudouridine synthase"/>
    <property type="match status" value="1"/>
</dbReference>
<dbReference type="Proteomes" id="UP001060112">
    <property type="component" value="Chromosome"/>
</dbReference>
<proteinExistence type="predicted"/>
<name>A0ABY5I4T7_9FIRM</name>
<evidence type="ECO:0000313" key="6">
    <source>
        <dbReference type="Proteomes" id="UP001060112"/>
    </source>
</evidence>
<organism evidence="5 6">
    <name type="scientific">Allocoprobacillus halotolerans</name>
    <dbReference type="NCBI Taxonomy" id="2944914"/>
    <lineage>
        <taxon>Bacteria</taxon>
        <taxon>Bacillati</taxon>
        <taxon>Bacillota</taxon>
        <taxon>Erysipelotrichia</taxon>
        <taxon>Erysipelotrichales</taxon>
        <taxon>Erysipelotrichaceae</taxon>
        <taxon>Allocoprobacillus</taxon>
    </lineage>
</organism>
<keyword evidence="6" id="KW-1185">Reference proteome</keyword>
<evidence type="ECO:0000259" key="4">
    <source>
        <dbReference type="Pfam" id="PF00849"/>
    </source>
</evidence>
<evidence type="ECO:0000313" key="5">
    <source>
        <dbReference type="EMBL" id="UTY39211.1"/>
    </source>
</evidence>
<dbReference type="InterPro" id="IPR006145">
    <property type="entry name" value="PsdUridine_synth_RsuA/RluA"/>
</dbReference>
<reference evidence="5" key="1">
    <citation type="submission" date="2022-07" db="EMBL/GenBank/DDBJ databases">
        <title>Faecal culturing of patients with breast cancer.</title>
        <authorList>
            <person name="Teng N.M.Y."/>
            <person name="Kiu R."/>
            <person name="Evans R."/>
            <person name="Baker D.J."/>
            <person name="Zenner C."/>
            <person name="Robinson S.D."/>
            <person name="Hall L.J."/>
        </authorList>
    </citation>
    <scope>NUCLEOTIDE SEQUENCE</scope>
    <source>
        <strain evidence="5">LH1062</strain>
    </source>
</reference>
<sequence length="105" mass="12375">MHTIVENIQSNQKYSLLKVKIITGRTHQIRLHLSSVGHPIIGDSKYGDFELNRYLKKTYHFQNQFLHAYQIQFVKPIGSLKYLQDVVIQSPLPQNLERLKKILFQ</sequence>
<dbReference type="InterPro" id="IPR050188">
    <property type="entry name" value="RluA_PseudoU_synthase"/>
</dbReference>
<dbReference type="RefSeq" id="WP_290140173.1">
    <property type="nucleotide sequence ID" value="NZ_CP101620.1"/>
</dbReference>
<dbReference type="PANTHER" id="PTHR21600">
    <property type="entry name" value="MITOCHONDRIAL RNA PSEUDOURIDINE SYNTHASE"/>
    <property type="match status" value="1"/>
</dbReference>
<protein>
    <recommendedName>
        <fullName evidence="2">RNA pseudouridylate synthase</fullName>
    </recommendedName>
    <alternativeName>
        <fullName evidence="3">RNA-uridine isomerase</fullName>
    </alternativeName>
</protein>
<evidence type="ECO:0000256" key="3">
    <source>
        <dbReference type="ARBA" id="ARBA00033164"/>
    </source>
</evidence>